<dbReference type="PANTHER" id="PTHR11803">
    <property type="entry name" value="2-IMINOBUTANOATE/2-IMINOPROPANOATE DEAMINASE RIDA"/>
    <property type="match status" value="1"/>
</dbReference>
<dbReference type="Gene3D" id="3.30.1330.40">
    <property type="entry name" value="RutC-like"/>
    <property type="match status" value="1"/>
</dbReference>
<evidence type="ECO:0000313" key="3">
    <source>
        <dbReference type="EMBL" id="MFC5278070.1"/>
    </source>
</evidence>
<reference evidence="3 4" key="1">
    <citation type="journal article" date="2019" name="Int. J. Syst. Evol. Microbiol.">
        <title>The Global Catalogue of Microorganisms (GCM) 10K type strain sequencing project: providing services to taxonomists for standard genome sequencing and annotation.</title>
        <authorList>
            <consortium name="The Broad Institute Genomics Platform"/>
            <consortium name="The Broad Institute Genome Sequencing Center for Infectious Disease"/>
            <person name="Wu L."/>
            <person name="Ma J."/>
        </authorList>
    </citation>
    <scope>NUCLEOTIDE SEQUENCE [LARGE SCALE GENOMIC DNA]</scope>
    <source>
        <strain evidence="3 4">CGMCC 1.12124</strain>
    </source>
</reference>
<dbReference type="InterPro" id="IPR035959">
    <property type="entry name" value="RutC-like_sf"/>
</dbReference>
<dbReference type="RefSeq" id="WP_256410288.1">
    <property type="nucleotide sequence ID" value="NZ_JANHDM010000001.1"/>
</dbReference>
<sequence length="127" mass="13357">MTKIDTNDAPASIGPFSQGLGSGDWVFTSGQGPTDPATGKVVSGDLRVRTERTSENASAVLKTATCSLPDIVKTTVVLRSVTDDDVVNDVDGEHVSDLYPARSTGEVVTLSVDVDVEIEVVAERGHR</sequence>
<dbReference type="CDD" id="cd00448">
    <property type="entry name" value="YjgF_YER057c_UK114_family"/>
    <property type="match status" value="1"/>
</dbReference>
<dbReference type="PANTHER" id="PTHR11803:SF39">
    <property type="entry name" value="2-IMINOBUTANOATE_2-IMINOPROPANOATE DEAMINASE"/>
    <property type="match status" value="1"/>
</dbReference>
<keyword evidence="4" id="KW-1185">Reference proteome</keyword>
<dbReference type="EMBL" id="JBHSKY010000006">
    <property type="protein sequence ID" value="MFC5278070.1"/>
    <property type="molecule type" value="Genomic_DNA"/>
</dbReference>
<dbReference type="Pfam" id="PF01042">
    <property type="entry name" value="Ribonuc_L-PSP"/>
    <property type="match status" value="1"/>
</dbReference>
<organism evidence="3 4">
    <name type="scientific">Halorubrum rubrum</name>
    <dbReference type="NCBI Taxonomy" id="1126240"/>
    <lineage>
        <taxon>Archaea</taxon>
        <taxon>Methanobacteriati</taxon>
        <taxon>Methanobacteriota</taxon>
        <taxon>Stenosarchaea group</taxon>
        <taxon>Halobacteria</taxon>
        <taxon>Halobacteriales</taxon>
        <taxon>Haloferacaceae</taxon>
        <taxon>Halorubrum</taxon>
    </lineage>
</organism>
<dbReference type="InterPro" id="IPR006056">
    <property type="entry name" value="RidA"/>
</dbReference>
<evidence type="ECO:0000256" key="2">
    <source>
        <dbReference type="SAM" id="MobiDB-lite"/>
    </source>
</evidence>
<dbReference type="NCBIfam" id="TIGR00004">
    <property type="entry name" value="Rid family detoxifying hydrolase"/>
    <property type="match status" value="1"/>
</dbReference>
<comment type="caution">
    <text evidence="3">The sequence shown here is derived from an EMBL/GenBank/DDBJ whole genome shotgun (WGS) entry which is preliminary data.</text>
</comment>
<comment type="similarity">
    <text evidence="1">Belongs to the RutC family.</text>
</comment>
<dbReference type="InterPro" id="IPR006175">
    <property type="entry name" value="YjgF/YER057c/UK114"/>
</dbReference>
<protein>
    <submittedName>
        <fullName evidence="3">Rid family detoxifying hydrolase</fullName>
    </submittedName>
</protein>
<proteinExistence type="inferred from homology"/>
<name>A0ABD5QZA8_9EURY</name>
<dbReference type="AlphaFoldDB" id="A0ABD5QZA8"/>
<gene>
    <name evidence="3" type="ORF">ACFPM1_04735</name>
</gene>
<evidence type="ECO:0000256" key="1">
    <source>
        <dbReference type="ARBA" id="ARBA00010552"/>
    </source>
</evidence>
<dbReference type="SUPFAM" id="SSF55298">
    <property type="entry name" value="YjgF-like"/>
    <property type="match status" value="1"/>
</dbReference>
<feature type="region of interest" description="Disordered" evidence="2">
    <location>
        <begin position="1"/>
        <end position="41"/>
    </location>
</feature>
<evidence type="ECO:0000313" key="4">
    <source>
        <dbReference type="Proteomes" id="UP001596118"/>
    </source>
</evidence>
<dbReference type="Proteomes" id="UP001596118">
    <property type="component" value="Unassembled WGS sequence"/>
</dbReference>
<accession>A0ABD5QZA8</accession>
<keyword evidence="3" id="KW-0378">Hydrolase</keyword>
<dbReference type="GO" id="GO:0016787">
    <property type="term" value="F:hydrolase activity"/>
    <property type="evidence" value="ECO:0007669"/>
    <property type="project" value="UniProtKB-KW"/>
</dbReference>